<organism evidence="1 2">
    <name type="scientific">Sphingomonas melonis TY</name>
    <dbReference type="NCBI Taxonomy" id="621456"/>
    <lineage>
        <taxon>Bacteria</taxon>
        <taxon>Pseudomonadati</taxon>
        <taxon>Pseudomonadota</taxon>
        <taxon>Alphaproteobacteria</taxon>
        <taxon>Sphingomonadales</taxon>
        <taxon>Sphingomonadaceae</taxon>
        <taxon>Sphingomonas</taxon>
    </lineage>
</organism>
<comment type="caution">
    <text evidence="1">The sequence shown here is derived from an EMBL/GenBank/DDBJ whole genome shotgun (WGS) entry which is preliminary data.</text>
</comment>
<dbReference type="Proteomes" id="UP000078460">
    <property type="component" value="Unassembled WGS sequence"/>
</dbReference>
<dbReference type="EMBL" id="LQCK02000010">
    <property type="protein sequence ID" value="KZB95817.1"/>
    <property type="molecule type" value="Genomic_DNA"/>
</dbReference>
<name>A0A175Y566_9SPHN</name>
<keyword evidence="2" id="KW-1185">Reference proteome</keyword>
<gene>
    <name evidence="1" type="ORF">AVM11_16130</name>
</gene>
<sequence>MFEGEVKAMTFVDYNGSAQRRATAIGSVLVALCALTGCGSPGDVANTTQEDQSISRDLAELNTVEDPLLQGNDIVLHEYGDDRAAPVAAPVQTLAPTKAAPKMLSGAAIRRAVVGHELTDGAHWGWKFKPNGRLIAEENGEQSSQRWRIQGDKLCINAGYGELCYRASRDGRWLQLWRDGVVDIEAELI</sequence>
<evidence type="ECO:0000313" key="2">
    <source>
        <dbReference type="Proteomes" id="UP000078460"/>
    </source>
</evidence>
<accession>A0A175Y566</accession>
<dbReference type="AlphaFoldDB" id="A0A175Y566"/>
<reference evidence="1" key="1">
    <citation type="submission" date="2016-03" db="EMBL/GenBank/DDBJ databases">
        <title>Sphingomonas melonis TY, whole genome shotgun sequencing.</title>
        <authorList>
            <person name="Wang H."/>
            <person name="Zhu P."/>
        </authorList>
    </citation>
    <scope>NUCLEOTIDE SEQUENCE [LARGE SCALE GENOMIC DNA]</scope>
    <source>
        <strain evidence="1">TY</strain>
    </source>
</reference>
<evidence type="ECO:0000313" key="1">
    <source>
        <dbReference type="EMBL" id="KZB95817.1"/>
    </source>
</evidence>
<proteinExistence type="predicted"/>
<dbReference type="KEGG" id="smy:BJP26_15135"/>
<protein>
    <submittedName>
        <fullName evidence="1">Uncharacterized protein</fullName>
    </submittedName>
</protein>